<feature type="non-terminal residue" evidence="2">
    <location>
        <position position="1"/>
    </location>
</feature>
<evidence type="ECO:0000256" key="1">
    <source>
        <dbReference type="SAM" id="MobiDB-lite"/>
    </source>
</evidence>
<accession>A0A5S3UTD9</accession>
<feature type="non-terminal residue" evidence="2">
    <location>
        <position position="69"/>
    </location>
</feature>
<sequence>NGFKEQTFNLLLEGKNPGTIFLPYEKPMQEAVHWRTHTASEQGEVIVEGDFSEPLDENAEQINPQGIIE</sequence>
<proteinExistence type="predicted"/>
<evidence type="ECO:0000313" key="2">
    <source>
        <dbReference type="EMBL" id="TMO60013.1"/>
    </source>
</evidence>
<feature type="compositionally biased region" description="Acidic residues" evidence="1">
    <location>
        <begin position="50"/>
        <end position="59"/>
    </location>
</feature>
<gene>
    <name evidence="2" type="ORF">CWC19_21240</name>
</gene>
<evidence type="ECO:0000313" key="3">
    <source>
        <dbReference type="Proteomes" id="UP000307217"/>
    </source>
</evidence>
<keyword evidence="2" id="KW-0418">Kinase</keyword>
<dbReference type="Proteomes" id="UP000307217">
    <property type="component" value="Unassembled WGS sequence"/>
</dbReference>
<name>A0A5S3UTD9_9GAMM</name>
<dbReference type="EMBL" id="PNBX01000217">
    <property type="protein sequence ID" value="TMO60013.1"/>
    <property type="molecule type" value="Genomic_DNA"/>
</dbReference>
<keyword evidence="2" id="KW-0808">Transferase</keyword>
<dbReference type="GO" id="GO:0016301">
    <property type="term" value="F:kinase activity"/>
    <property type="evidence" value="ECO:0007669"/>
    <property type="project" value="UniProtKB-KW"/>
</dbReference>
<reference evidence="3" key="2">
    <citation type="submission" date="2019-06" db="EMBL/GenBank/DDBJ databases">
        <title>Co-occurence of chitin degradation, pigmentation and bioactivity in marine Pseudoalteromonas.</title>
        <authorList>
            <person name="Sonnenschein E.C."/>
            <person name="Bech P.K."/>
        </authorList>
    </citation>
    <scope>NUCLEOTIDE SEQUENCE [LARGE SCALE GENOMIC DNA]</scope>
    <source>
        <strain evidence="3">S3790</strain>
    </source>
</reference>
<feature type="compositionally biased region" description="Polar residues" evidence="1">
    <location>
        <begin position="60"/>
        <end position="69"/>
    </location>
</feature>
<reference evidence="2 3" key="1">
    <citation type="submission" date="2018-01" db="EMBL/GenBank/DDBJ databases">
        <authorList>
            <person name="Paulsen S."/>
            <person name="Gram L.K."/>
        </authorList>
    </citation>
    <scope>NUCLEOTIDE SEQUENCE [LARGE SCALE GENOMIC DNA]</scope>
    <source>
        <strain evidence="2 3">S3790</strain>
    </source>
</reference>
<comment type="caution">
    <text evidence="2">The sequence shown here is derived from an EMBL/GenBank/DDBJ whole genome shotgun (WGS) entry which is preliminary data.</text>
</comment>
<dbReference type="AlphaFoldDB" id="A0A5S3UTD9"/>
<organism evidence="2 3">
    <name type="scientific">Pseudoalteromonas aurantia</name>
    <dbReference type="NCBI Taxonomy" id="43654"/>
    <lineage>
        <taxon>Bacteria</taxon>
        <taxon>Pseudomonadati</taxon>
        <taxon>Pseudomonadota</taxon>
        <taxon>Gammaproteobacteria</taxon>
        <taxon>Alteromonadales</taxon>
        <taxon>Pseudoalteromonadaceae</taxon>
        <taxon>Pseudoalteromonas</taxon>
    </lineage>
</organism>
<protein>
    <submittedName>
        <fullName evidence="2">Glutamate 5-kinase</fullName>
    </submittedName>
</protein>
<feature type="region of interest" description="Disordered" evidence="1">
    <location>
        <begin position="50"/>
        <end position="69"/>
    </location>
</feature>